<dbReference type="OrthoDB" id="4391601at2759"/>
<organism evidence="1 2">
    <name type="scientific">Cercospora beticola</name>
    <name type="common">Sugarbeet leaf spot fungus</name>
    <dbReference type="NCBI Taxonomy" id="122368"/>
    <lineage>
        <taxon>Eukaryota</taxon>
        <taxon>Fungi</taxon>
        <taxon>Dikarya</taxon>
        <taxon>Ascomycota</taxon>
        <taxon>Pezizomycotina</taxon>
        <taxon>Dothideomycetes</taxon>
        <taxon>Dothideomycetidae</taxon>
        <taxon>Mycosphaerellales</taxon>
        <taxon>Mycosphaerellaceae</taxon>
        <taxon>Cercospora</taxon>
    </lineage>
</organism>
<name>A0A2G5I920_CERBT</name>
<dbReference type="AlphaFoldDB" id="A0A2G5I920"/>
<proteinExistence type="predicted"/>
<dbReference type="SUPFAM" id="SSF56529">
    <property type="entry name" value="FAH"/>
    <property type="match status" value="1"/>
</dbReference>
<evidence type="ECO:0008006" key="3">
    <source>
        <dbReference type="Google" id="ProtNLM"/>
    </source>
</evidence>
<dbReference type="EMBL" id="LKMD01000100">
    <property type="protein sequence ID" value="PIB01222.1"/>
    <property type="molecule type" value="Genomic_DNA"/>
</dbReference>
<reference evidence="1 2" key="1">
    <citation type="submission" date="2015-10" db="EMBL/GenBank/DDBJ databases">
        <title>The cercosporin biosynthetic gene cluster was horizontally transferred to several fungal lineages and shown to be expanded in Cercospora beticola based on microsynteny with recipient genomes.</title>
        <authorList>
            <person name="De Jonge R."/>
            <person name="Ebert M.K."/>
            <person name="Suttle J.C."/>
            <person name="Jurick Ii W.M."/>
            <person name="Secor G.A."/>
            <person name="Thomma B.P."/>
            <person name="Van De Peer Y."/>
            <person name="Bolton M.D."/>
        </authorList>
    </citation>
    <scope>NUCLEOTIDE SEQUENCE [LARGE SCALE GENOMIC DNA]</scope>
    <source>
        <strain evidence="1 2">09-40</strain>
    </source>
</reference>
<sequence>MASMRTHTLPRLASCTWTPRKIQRAQQCLYATQANDIEGMLAHKKNWESRPDAIRKLAVFAEHARASNYQIPLLSKAQYTGPNGTNNPGAFTQEKAYEIAAAIRQLREMNGETVAGRKIGFTNQNIWHEYMVDTPNWSYMYQHTIVNLPEPGQLAEGRTVLADIRHLNAMEPRIEPEIMFGLKSVPRSEMSDLEILGCLEWMAHGFEVVASIYPHWKFTAADTTAAFALHGLLLVGPKKMLKGSEDAALLSQLQDFTVDLLKNGEKADEGKGSNVLGSPISALRRLLELLEKDELNMPLQPGEVITTGTLTKALPIQNGDMWSTKLRGIELPGANVRFRTE</sequence>
<gene>
    <name evidence="1" type="ORF">CB0940_00825</name>
</gene>
<dbReference type="InterPro" id="IPR050772">
    <property type="entry name" value="Hydratase-Decarb/MhpD_sf"/>
</dbReference>
<dbReference type="Proteomes" id="UP000230605">
    <property type="component" value="Chromosome 1"/>
</dbReference>
<protein>
    <recommendedName>
        <fullName evidence="3">Hydratase/decarboxylase</fullName>
    </recommendedName>
</protein>
<accession>A0A2G5I920</accession>
<dbReference type="GO" id="GO:0008684">
    <property type="term" value="F:2-oxopent-4-enoate hydratase activity"/>
    <property type="evidence" value="ECO:0007669"/>
    <property type="project" value="TreeGrafter"/>
</dbReference>
<dbReference type="InterPro" id="IPR036663">
    <property type="entry name" value="Fumarylacetoacetase_C_sf"/>
</dbReference>
<dbReference type="PANTHER" id="PTHR30143:SF0">
    <property type="entry name" value="2-KETO-4-PENTENOATE HYDRATASE"/>
    <property type="match status" value="1"/>
</dbReference>
<evidence type="ECO:0000313" key="2">
    <source>
        <dbReference type="Proteomes" id="UP000230605"/>
    </source>
</evidence>
<dbReference type="GO" id="GO:0005737">
    <property type="term" value="C:cytoplasm"/>
    <property type="evidence" value="ECO:0007669"/>
    <property type="project" value="TreeGrafter"/>
</dbReference>
<dbReference type="Gene3D" id="3.90.850.10">
    <property type="entry name" value="Fumarylacetoacetase-like, C-terminal domain"/>
    <property type="match status" value="1"/>
</dbReference>
<comment type="caution">
    <text evidence="1">The sequence shown here is derived from an EMBL/GenBank/DDBJ whole genome shotgun (WGS) entry which is preliminary data.</text>
</comment>
<evidence type="ECO:0000313" key="1">
    <source>
        <dbReference type="EMBL" id="PIB01222.1"/>
    </source>
</evidence>
<dbReference type="PANTHER" id="PTHR30143">
    <property type="entry name" value="ACID HYDRATASE"/>
    <property type="match status" value="1"/>
</dbReference>